<feature type="region of interest" description="Disordered" evidence="2">
    <location>
        <begin position="394"/>
        <end position="556"/>
    </location>
</feature>
<dbReference type="EMBL" id="JBHTJO010000002">
    <property type="protein sequence ID" value="MFD0988241.1"/>
    <property type="molecule type" value="Genomic_DNA"/>
</dbReference>
<reference evidence="5" key="1">
    <citation type="journal article" date="2019" name="Int. J. Syst. Evol. Microbiol.">
        <title>The Global Catalogue of Microorganisms (GCM) 10K type strain sequencing project: providing services to taxonomists for standard genome sequencing and annotation.</title>
        <authorList>
            <consortium name="The Broad Institute Genomics Platform"/>
            <consortium name="The Broad Institute Genome Sequencing Center for Infectious Disease"/>
            <person name="Wu L."/>
            <person name="Ma J."/>
        </authorList>
    </citation>
    <scope>NUCLEOTIDE SEQUENCE [LARGE SCALE GENOMIC DNA]</scope>
    <source>
        <strain evidence="5">CCUG 61697</strain>
    </source>
</reference>
<evidence type="ECO:0000256" key="1">
    <source>
        <dbReference type="SAM" id="Coils"/>
    </source>
</evidence>
<feature type="coiled-coil region" evidence="1">
    <location>
        <begin position="259"/>
        <end position="310"/>
    </location>
</feature>
<feature type="compositionally biased region" description="Basic and acidic residues" evidence="2">
    <location>
        <begin position="486"/>
        <end position="500"/>
    </location>
</feature>
<feature type="domain" description="Peptidoglycan binding-like" evidence="3">
    <location>
        <begin position="922"/>
        <end position="968"/>
    </location>
</feature>
<keyword evidence="1" id="KW-0175">Coiled coil</keyword>
<feature type="compositionally biased region" description="Low complexity" evidence="2">
    <location>
        <begin position="90"/>
        <end position="100"/>
    </location>
</feature>
<evidence type="ECO:0000313" key="5">
    <source>
        <dbReference type="Proteomes" id="UP001597102"/>
    </source>
</evidence>
<dbReference type="InterPro" id="IPR002477">
    <property type="entry name" value="Peptidoglycan-bd-like"/>
</dbReference>
<dbReference type="Pfam" id="PF01471">
    <property type="entry name" value="PG_binding_1"/>
    <property type="match status" value="1"/>
</dbReference>
<feature type="compositionally biased region" description="Basic and acidic residues" evidence="2">
    <location>
        <begin position="615"/>
        <end position="630"/>
    </location>
</feature>
<feature type="region of interest" description="Disordered" evidence="2">
    <location>
        <begin position="52"/>
        <end position="236"/>
    </location>
</feature>
<dbReference type="Pfam" id="PF08238">
    <property type="entry name" value="Sel1"/>
    <property type="match status" value="4"/>
</dbReference>
<protein>
    <submittedName>
        <fullName evidence="4">Peptidoglycan-binding protein</fullName>
    </submittedName>
</protein>
<keyword evidence="5" id="KW-1185">Reference proteome</keyword>
<accession>A0ABW3JDR7</accession>
<feature type="region of interest" description="Disordered" evidence="2">
    <location>
        <begin position="585"/>
        <end position="675"/>
    </location>
</feature>
<dbReference type="Gene3D" id="1.10.101.10">
    <property type="entry name" value="PGBD-like superfamily/PGBD"/>
    <property type="match status" value="1"/>
</dbReference>
<dbReference type="InterPro" id="IPR036365">
    <property type="entry name" value="PGBD-like_sf"/>
</dbReference>
<evidence type="ECO:0000256" key="2">
    <source>
        <dbReference type="SAM" id="MobiDB-lite"/>
    </source>
</evidence>
<sequence>MASDPNFKTDTAQGGEDSVESLVKHLINRVEESERRYSDALEDLHSRLDQLSQATREARSASGADDSDTLDRLHEQVSSLAKRLSETETGETAEAAAEGDALSKLAKGSEPYGDLPPTDTFMTPEDSSMEPSEPETPSEALGDDYRSAYLPSFFGVEDDSDRDTPELDLPPLVADEEAPAPKESTPPAHDFDYSGRFGGGDDEAAFKAAMGDDSAASLQAPAPYSAPSSDDDTDYARRLYDAAQRLEGSLGSIVPNDQIESLNAKMDEIANQLDRALQRSEGEAPQPDALQNIEQQLADLGQQLGRTETEVSKIGTIEAQLTQLMEHIDTQPSMEDVAERAADSAAQKVASDVKSSAAERLEAIHKDLTAMNERSTTTDDRLADTLGAVHESLKKLVEQAEKPSPSAPIRRAPFADAYADEDEASYDEPPALTGHKEPDPMEGAPTAGSAGDKEAGPDRSLRSQLSQVMPEDEDDEPAGPFGRKGTKSEEDEPRRPMAYRDEDDDSESSDSFVAAARRAAQAAAAQAEQSSSWGDKKKRDKTLPGSAVDADGQPKKKKRSYLMIFAVILLIVSAALLYSRLGSKPENGEAVAPASEERAPAEGSSGEGTPGAAPKDADKPEKSGQLDKPIETMIPRQQEDIDVGREAVPEPDLPGFKLPTLPPTPASVRRDSGPELPPGVSLTVVPDPSSSAANHEVKLKYAMPDESAGTYALRRAAAQGDARAQYLVGLRYAEGDAGMRDMEKSLRWLRLAATAGLAPAQYRLGVLYERGEGVEFDLNQARAWYGRAASKGNLKAMHNLAVIEGGKEGKGDYTDAAKWYTKAAAHGLSDSQFNLGVLKEHGLGTSLDLVEAYKWFSLAAASGDTEAAKRRDALRDKLTGDQLAKAEAAAGGWKAKETDEEANEVKGKASWMADAKEPSPALVSKAQSLLNSLGYDAGPVDGALGEMTRSAILDFERRNGLPETGEVSIPLVSRLEKLAG</sequence>
<dbReference type="InterPro" id="IPR036366">
    <property type="entry name" value="PGBDSf"/>
</dbReference>
<evidence type="ECO:0000259" key="3">
    <source>
        <dbReference type="Pfam" id="PF01471"/>
    </source>
</evidence>
<feature type="region of interest" description="Disordered" evidence="2">
    <location>
        <begin position="1"/>
        <end position="20"/>
    </location>
</feature>
<proteinExistence type="predicted"/>
<dbReference type="SMART" id="SM00671">
    <property type="entry name" value="SEL1"/>
    <property type="match status" value="4"/>
</dbReference>
<comment type="caution">
    <text evidence="4">The sequence shown here is derived from an EMBL/GenBank/DDBJ whole genome shotgun (WGS) entry which is preliminary data.</text>
</comment>
<dbReference type="Gene3D" id="1.25.40.10">
    <property type="entry name" value="Tetratricopeptide repeat domain"/>
    <property type="match status" value="1"/>
</dbReference>
<dbReference type="PANTHER" id="PTHR11102">
    <property type="entry name" value="SEL-1-LIKE PROTEIN"/>
    <property type="match status" value="1"/>
</dbReference>
<feature type="compositionally biased region" description="Basic and acidic residues" evidence="2">
    <location>
        <begin position="451"/>
        <end position="461"/>
    </location>
</feature>
<dbReference type="InterPro" id="IPR006597">
    <property type="entry name" value="Sel1-like"/>
</dbReference>
<dbReference type="SUPFAM" id="SSF47090">
    <property type="entry name" value="PGBD-like"/>
    <property type="match status" value="1"/>
</dbReference>
<feature type="compositionally biased region" description="Polar residues" evidence="2">
    <location>
        <begin position="1"/>
        <end position="12"/>
    </location>
</feature>
<feature type="compositionally biased region" description="Basic and acidic residues" evidence="2">
    <location>
        <begin position="637"/>
        <end position="648"/>
    </location>
</feature>
<dbReference type="SUPFAM" id="SSF81901">
    <property type="entry name" value="HCP-like"/>
    <property type="match status" value="1"/>
</dbReference>
<feature type="compositionally biased region" description="Low complexity" evidence="2">
    <location>
        <begin position="509"/>
        <end position="527"/>
    </location>
</feature>
<organism evidence="4 5">
    <name type="scientific">Methyloligella solikamskensis</name>
    <dbReference type="NCBI Taxonomy" id="1177756"/>
    <lineage>
        <taxon>Bacteria</taxon>
        <taxon>Pseudomonadati</taxon>
        <taxon>Pseudomonadota</taxon>
        <taxon>Alphaproteobacteria</taxon>
        <taxon>Hyphomicrobiales</taxon>
        <taxon>Hyphomicrobiaceae</taxon>
        <taxon>Methyloligella</taxon>
    </lineage>
</organism>
<dbReference type="Proteomes" id="UP001597102">
    <property type="component" value="Unassembled WGS sequence"/>
</dbReference>
<dbReference type="InterPro" id="IPR011990">
    <property type="entry name" value="TPR-like_helical_dom_sf"/>
</dbReference>
<dbReference type="RefSeq" id="WP_379091146.1">
    <property type="nucleotide sequence ID" value="NZ_JBHTJO010000002.1"/>
</dbReference>
<gene>
    <name evidence="4" type="ORF">ACFQ2F_14150</name>
</gene>
<dbReference type="PANTHER" id="PTHR11102:SF160">
    <property type="entry name" value="ERAD-ASSOCIATED E3 UBIQUITIN-PROTEIN LIGASE COMPONENT HRD3"/>
    <property type="match status" value="1"/>
</dbReference>
<feature type="compositionally biased region" description="Low complexity" evidence="2">
    <location>
        <begin position="122"/>
        <end position="139"/>
    </location>
</feature>
<evidence type="ECO:0000313" key="4">
    <source>
        <dbReference type="EMBL" id="MFD0988241.1"/>
    </source>
</evidence>
<name>A0ABW3JDR7_9HYPH</name>
<dbReference type="InterPro" id="IPR050767">
    <property type="entry name" value="Sel1_AlgK"/>
</dbReference>